<dbReference type="HAMAP" id="MF_00802">
    <property type="entry name" value="GlnE"/>
    <property type="match status" value="1"/>
</dbReference>
<dbReference type="InterPro" id="IPR013546">
    <property type="entry name" value="PII_UdlTrfase/GS_AdlTrfase"/>
</dbReference>
<dbReference type="InterPro" id="IPR005190">
    <property type="entry name" value="GlnE_rpt_dom"/>
</dbReference>
<dbReference type="RefSeq" id="WP_221251129.1">
    <property type="nucleotide sequence ID" value="NZ_AP024355.1"/>
</dbReference>
<keyword evidence="6" id="KW-0511">Multifunctional enzyme</keyword>
<dbReference type="SUPFAM" id="SSF81593">
    <property type="entry name" value="Nucleotidyltransferase substrate binding subunit/domain"/>
    <property type="match status" value="2"/>
</dbReference>
<evidence type="ECO:0000259" key="8">
    <source>
        <dbReference type="Pfam" id="PF08335"/>
    </source>
</evidence>
<keyword evidence="5" id="KW-0460">Magnesium</keyword>
<feature type="domain" description="Glutamate-ammonia ligase adenylyltransferase repeated" evidence="7">
    <location>
        <begin position="637"/>
        <end position="893"/>
    </location>
</feature>
<evidence type="ECO:0000256" key="3">
    <source>
        <dbReference type="ARBA" id="ARBA00022741"/>
    </source>
</evidence>
<keyword evidence="1" id="KW-0808">Transferase</keyword>
<evidence type="ECO:0000259" key="7">
    <source>
        <dbReference type="Pfam" id="PF03710"/>
    </source>
</evidence>
<evidence type="ECO:0000256" key="2">
    <source>
        <dbReference type="ARBA" id="ARBA00022695"/>
    </source>
</evidence>
<protein>
    <submittedName>
        <fullName evidence="9">Glutamate-ammonia-ligase adenylyltransferase</fullName>
    </submittedName>
</protein>
<evidence type="ECO:0000256" key="1">
    <source>
        <dbReference type="ARBA" id="ARBA00022679"/>
    </source>
</evidence>
<dbReference type="NCBIfam" id="NF008292">
    <property type="entry name" value="PRK11072.1"/>
    <property type="match status" value="1"/>
</dbReference>
<sequence length="1069" mass="121251">MDQATLARRLAAAGSKQQGAPLQGLATELGFAEAGKSATNLELLREYLGDDGLLAAIALQALKTADPDLCLNSLERLTGTADGADLQAVLADAAGRGHLLTILGASPFLTGILCRRKSFFHDLFTRGEILRDKPEQVMLEELRQRLGEEIALPALKREVRVYKSREILRLGARDLCGLAGLVETTAGLSALAASSLQLAYEVCDRLLRADFGAPLLDGGEQSEPAEPEFTIFGMGKFGGHELNFSSDIDLIYFYSSERGMTAGTPTPWGEVKGRIHLHQYFCKLSELVTKAIGEATEDGFVFRVDLRLRPEGNSGEMANSIRSAETYYESWGQSWERAAMLKARPVAGSISLGERLLKNLEPFVYRKYLDFGMIEDIKLMKQKIDRSLAREREGELNLKLGSGGIREIEFFIQALQLINAGKNPVLREKNSLKALEVLQREKLIKPEEYRTLREAYIFLRNVEHRIQVVQERQTHNLPTRKSELLALARRCGFADVPAFNQALDKHRGGVAAIYRTLFYTAEQEIREEVRPEVSFLFDAAADPDLVKDLLEEKGFKNPDAAYDSLLVLRQGAPHSYLTERARRHLERIAPRLMQEILDSPEPDMALLNTERFLAMAVRRARGTFYAVLAENREIIKVLVSLFGTSQFLSRIFIQHPEILDSLVSRAYAVSVKDAETMEKDLADLLSHAENYEDKLEVLRRFRNEEFLRLALNDIHGHTPQGATTAQLSYLADACLKQAVHIAREELIPRFGLPFCRDDQDREHPAHFAIVGMGKLGGMELNYHSDLDIIFVFEGEGETRPVEGTDPERFRAQTTQEYFSRLAQRIISVLTLMTREGYVYQIDTRLRPSGNQGPLVTSLPAYERYHQQSAQLWERQALTKARVVYGSQPLSRRIDELNRQIVYQRPVPEGLREEIYRLRGRMESEIARESQEHFNIKTGRGGMVDVEFLAQYLQILHGGERPALRQCNTLTALERLHEEGILDRADFDTLQGGYKFLRRLENKLRLVHDQSINDLSGERGYLVKLARRLGYPDRPRRPEEVFLEDYREVTEKIRTVFDRFLGPDQTTQTR</sequence>
<reference evidence="9 10" key="2">
    <citation type="journal article" date="2021" name="Int. J. Syst. Evol. Microbiol.">
        <title>Isolation and Polyphasic Characterization of Desulfuromonas versatilis sp. Nov., an Electrogenic Bacteria Capable of Versatile Metabolism Isolated from a Graphene Oxide-Reducing Enrichment Culture.</title>
        <authorList>
            <person name="Xie L."/>
            <person name="Yoshida N."/>
            <person name="Ishii S."/>
            <person name="Meng L."/>
        </authorList>
    </citation>
    <scope>NUCLEOTIDE SEQUENCE [LARGE SCALE GENOMIC DNA]</scope>
    <source>
        <strain evidence="9 10">NIT-T3</strain>
    </source>
</reference>
<accession>A0ABN6DWQ3</accession>
<dbReference type="PANTHER" id="PTHR30621:SF0">
    <property type="entry name" value="BIFUNCTIONAL GLUTAMINE SYNTHETASE ADENYLYLTRANSFERASE_ADENYLYL-REMOVING ENZYME"/>
    <property type="match status" value="1"/>
</dbReference>
<dbReference type="Pfam" id="PF08335">
    <property type="entry name" value="GlnD_UR_UTase"/>
    <property type="match status" value="2"/>
</dbReference>
<evidence type="ECO:0000256" key="6">
    <source>
        <dbReference type="ARBA" id="ARBA00023268"/>
    </source>
</evidence>
<dbReference type="GO" id="GO:0016779">
    <property type="term" value="F:nucleotidyltransferase activity"/>
    <property type="evidence" value="ECO:0007669"/>
    <property type="project" value="UniProtKB-KW"/>
</dbReference>
<feature type="domain" description="PII-uridylyltransferase/Glutamine-synthetase adenylyltransferase" evidence="8">
    <location>
        <begin position="918"/>
        <end position="1059"/>
    </location>
</feature>
<dbReference type="EMBL" id="AP024355">
    <property type="protein sequence ID" value="BCR03664.1"/>
    <property type="molecule type" value="Genomic_DNA"/>
</dbReference>
<dbReference type="PANTHER" id="PTHR30621">
    <property type="entry name" value="GLUTAMINE SYNTHETASE ADENYLYLTRANSFERASE"/>
    <property type="match status" value="1"/>
</dbReference>
<dbReference type="InterPro" id="IPR023057">
    <property type="entry name" value="GlnE"/>
</dbReference>
<proteinExistence type="inferred from homology"/>
<organism evidence="9 10">
    <name type="scientific">Desulfuromonas versatilis</name>
    <dbReference type="NCBI Taxonomy" id="2802975"/>
    <lineage>
        <taxon>Bacteria</taxon>
        <taxon>Pseudomonadati</taxon>
        <taxon>Thermodesulfobacteriota</taxon>
        <taxon>Desulfuromonadia</taxon>
        <taxon>Desulfuromonadales</taxon>
        <taxon>Desulfuromonadaceae</taxon>
        <taxon>Desulfuromonas</taxon>
    </lineage>
</organism>
<dbReference type="Gene3D" id="1.20.120.330">
    <property type="entry name" value="Nucleotidyltransferases domain 2"/>
    <property type="match status" value="2"/>
</dbReference>
<name>A0ABN6DWQ3_9BACT</name>
<evidence type="ECO:0000313" key="9">
    <source>
        <dbReference type="EMBL" id="BCR03664.1"/>
    </source>
</evidence>
<keyword evidence="3" id="KW-0547">Nucleotide-binding</keyword>
<keyword evidence="2 9" id="KW-0548">Nucleotidyltransferase</keyword>
<dbReference type="Gene3D" id="3.30.460.10">
    <property type="entry name" value="Beta Polymerase, domain 2"/>
    <property type="match status" value="2"/>
</dbReference>
<feature type="domain" description="Glutamate-ammonia ligase adenylyltransferase repeated" evidence="7">
    <location>
        <begin position="98"/>
        <end position="357"/>
    </location>
</feature>
<evidence type="ECO:0000256" key="4">
    <source>
        <dbReference type="ARBA" id="ARBA00022840"/>
    </source>
</evidence>
<dbReference type="Proteomes" id="UP001319827">
    <property type="component" value="Chromosome"/>
</dbReference>
<evidence type="ECO:0000256" key="5">
    <source>
        <dbReference type="ARBA" id="ARBA00022842"/>
    </source>
</evidence>
<dbReference type="Pfam" id="PF03710">
    <property type="entry name" value="GlnE"/>
    <property type="match status" value="2"/>
</dbReference>
<evidence type="ECO:0000313" key="10">
    <source>
        <dbReference type="Proteomes" id="UP001319827"/>
    </source>
</evidence>
<feature type="domain" description="PII-uridylyltransferase/Glutamine-synthetase adenylyltransferase" evidence="8">
    <location>
        <begin position="379"/>
        <end position="518"/>
    </location>
</feature>
<gene>
    <name evidence="9" type="primary">glnE</name>
    <name evidence="9" type="ORF">DESUT3_07330</name>
</gene>
<dbReference type="CDD" id="cd05401">
    <property type="entry name" value="NT_GlnE_GlnD_like"/>
    <property type="match status" value="2"/>
</dbReference>
<reference evidence="9 10" key="1">
    <citation type="journal article" date="2016" name="C (Basel)">
        <title>Selective Growth of and Electricity Production by Marine Exoelectrogenic Bacteria in Self-Aggregated Hydrogel of Microbially Reduced Graphene Oxide.</title>
        <authorList>
            <person name="Yoshida N."/>
            <person name="Goto Y."/>
            <person name="Miyata Y."/>
        </authorList>
    </citation>
    <scope>NUCLEOTIDE SEQUENCE [LARGE SCALE GENOMIC DNA]</scope>
    <source>
        <strain evidence="9 10">NIT-T3</strain>
    </source>
</reference>
<keyword evidence="4" id="KW-0067">ATP-binding</keyword>
<keyword evidence="10" id="KW-1185">Reference proteome</keyword>
<dbReference type="Gene3D" id="1.20.120.1510">
    <property type="match status" value="1"/>
</dbReference>
<dbReference type="SUPFAM" id="SSF81301">
    <property type="entry name" value="Nucleotidyltransferase"/>
    <property type="match status" value="2"/>
</dbReference>
<dbReference type="InterPro" id="IPR043519">
    <property type="entry name" value="NT_sf"/>
</dbReference>